<keyword evidence="1" id="KW-1133">Transmembrane helix</keyword>
<reference evidence="2" key="1">
    <citation type="submission" date="2023-05" db="EMBL/GenBank/DDBJ databases">
        <title>Anaerotaeda fermentans gen. nov., sp. nov., a novel anaerobic planctomycete of the new family within the order Sedimentisphaerales isolated from Taman Peninsula, Russia.</title>
        <authorList>
            <person name="Khomyakova M.A."/>
            <person name="Merkel A.Y."/>
            <person name="Slobodkin A.I."/>
        </authorList>
    </citation>
    <scope>NUCLEOTIDE SEQUENCE</scope>
    <source>
        <strain evidence="2">M17dextr</strain>
    </source>
</reference>
<dbReference type="InterPro" id="IPR008979">
    <property type="entry name" value="Galactose-bd-like_sf"/>
</dbReference>
<evidence type="ECO:0000313" key="2">
    <source>
        <dbReference type="EMBL" id="MDI6449778.1"/>
    </source>
</evidence>
<evidence type="ECO:0000313" key="3">
    <source>
        <dbReference type="Proteomes" id="UP001431776"/>
    </source>
</evidence>
<dbReference type="SUPFAM" id="SSF49785">
    <property type="entry name" value="Galactose-binding domain-like"/>
    <property type="match status" value="1"/>
</dbReference>
<gene>
    <name evidence="2" type="ORF">QJ522_12035</name>
</gene>
<keyword evidence="1" id="KW-0472">Membrane</keyword>
<evidence type="ECO:0000256" key="1">
    <source>
        <dbReference type="SAM" id="Phobius"/>
    </source>
</evidence>
<dbReference type="RefSeq" id="WP_349245187.1">
    <property type="nucleotide sequence ID" value="NZ_JASCXX010000013.1"/>
</dbReference>
<feature type="transmembrane region" description="Helical" evidence="1">
    <location>
        <begin position="177"/>
        <end position="196"/>
    </location>
</feature>
<keyword evidence="1" id="KW-0812">Transmembrane</keyword>
<evidence type="ECO:0008006" key="4">
    <source>
        <dbReference type="Google" id="ProtNLM"/>
    </source>
</evidence>
<dbReference type="AlphaFoldDB" id="A0AAW6U1R2"/>
<dbReference type="Proteomes" id="UP001431776">
    <property type="component" value="Unassembled WGS sequence"/>
</dbReference>
<comment type="caution">
    <text evidence="2">The sequence shown here is derived from an EMBL/GenBank/DDBJ whole genome shotgun (WGS) entry which is preliminary data.</text>
</comment>
<organism evidence="2 3">
    <name type="scientific">Anaerobaca lacustris</name>
    <dbReference type="NCBI Taxonomy" id="3044600"/>
    <lineage>
        <taxon>Bacteria</taxon>
        <taxon>Pseudomonadati</taxon>
        <taxon>Planctomycetota</taxon>
        <taxon>Phycisphaerae</taxon>
        <taxon>Sedimentisphaerales</taxon>
        <taxon>Anaerobacaceae</taxon>
        <taxon>Anaerobaca</taxon>
    </lineage>
</organism>
<protein>
    <recommendedName>
        <fullName evidence="4">PEP-CTERM sorting domain-containing protein</fullName>
    </recommendedName>
</protein>
<accession>A0AAW6U1R2</accession>
<keyword evidence="3" id="KW-1185">Reference proteome</keyword>
<dbReference type="EMBL" id="JASCXX010000013">
    <property type="protein sequence ID" value="MDI6449778.1"/>
    <property type="molecule type" value="Genomic_DNA"/>
</dbReference>
<name>A0AAW6U1R2_9BACT</name>
<sequence length="202" mass="21085">MLVLVGFFSAGAVANPVFIEDFETDLSQWIGKNGGAHNGIIVADPLNAGNNVLSFSATASGGDIFTIAAFDLAAGQSYTISFDYLGMPSQVAGGSGGFAGLSQAYPGTHLWYYGTNATSGAAPVLIDDGQWHTYTYEFTAPTSIGSSIHLMFEDFSYYGGAGVAGDAFFDNIQITTVPVPGALLLGSIGLGLTGYFRRRNTF</sequence>
<proteinExistence type="predicted"/>
<dbReference type="Gene3D" id="2.60.120.260">
    <property type="entry name" value="Galactose-binding domain-like"/>
    <property type="match status" value="1"/>
</dbReference>